<dbReference type="InterPro" id="IPR013346">
    <property type="entry name" value="NrdE_NrdA_C"/>
</dbReference>
<dbReference type="NCBIfam" id="TIGR02506">
    <property type="entry name" value="NrdE_NrdA"/>
    <property type="match status" value="1"/>
</dbReference>
<dbReference type="EMBL" id="LT635767">
    <property type="protein sequence ID" value="SGZ55939.1"/>
    <property type="molecule type" value="Genomic_DNA"/>
</dbReference>
<dbReference type="SUPFAM" id="SSF48168">
    <property type="entry name" value="R1 subunit of ribonucleotide reductase, N-terminal domain"/>
    <property type="match status" value="1"/>
</dbReference>
<dbReference type="EC" id="1.17.4.1" evidence="2 6"/>
<feature type="domain" description="Ribonucleotide reductase large subunit" evidence="8">
    <location>
        <begin position="591"/>
        <end position="613"/>
    </location>
</feature>
<dbReference type="InterPro" id="IPR039718">
    <property type="entry name" value="Rrm1"/>
</dbReference>
<evidence type="ECO:0000259" key="8">
    <source>
        <dbReference type="PROSITE" id="PS00089"/>
    </source>
</evidence>
<dbReference type="SUPFAM" id="SSF51998">
    <property type="entry name" value="PFL-like glycyl radical enzymes"/>
    <property type="match status" value="1"/>
</dbReference>
<dbReference type="UniPathway" id="UPA00326"/>
<dbReference type="PRINTS" id="PR01183">
    <property type="entry name" value="RIBORDTASEM1"/>
</dbReference>
<dbReference type="Pfam" id="PF00317">
    <property type="entry name" value="Ribonuc_red_lgN"/>
    <property type="match status" value="1"/>
</dbReference>
<sequence>MTIVENETGTHGPFEADRFRTLLEKLSGALTISADKMDSLVHDIEASLPESLLFNQLIELAAESVALRTIINPDCGLLAGRLEAYRIRRLVPKRFSEAFRTLRLNHHTRTRQPYPLVSKAAAEIVESNADYLDSLVCPERDFDLSYFGVRTLQKSFLLHIDKVVAETPQYLFLRVAVGIHGIRGDADMLARIKETYDLMSSKYMIHSSPTLFNAGTDNNFLSLCYLMATEDDSIDGIYKTLHKAAMISKGSGGIGIHVSNVRACGALIKASNGTSGGLVPMLRVFNNTARYVDQGGNKRPGAMAVYLEPWHADVQEVLELRKNHGQEELRARDLFYALWIPDLFMKRVKENEDWSLFSPDEAPGLNDVYGQEFEDKYTLYERQGLAMQTIKARKLWMQILESQTETGMPFMLYKDSCNRKLNQKNLGTIKSSNLCCEIVEYSSPEEIAVCNLGLLALPSFVNTGHENGIYFDFPKLHQVTKVLARNLDKVIDVTKYPVDISETSNKRHRPIAIGVQGLADTFLELRLPFESEKARTLNSQIFETIYHAAVECSVEMAIEKGAYESFEGSPASMGKLQFDLWNHKPRFFDDWDVLKERVKIHGLRNSLLVAPMPTATTSQILGFNECFEPFTSNLYLRRVLSGEFQVVNKYLVKDLEDMGIWSDALKNAIIKENGLIQKIDIIPSDIKELYKTVWEISQKVVVQLAADRGRFIDQLQSMNIHLQNPTFKTLTSCHFYAWEQGLKTGMYYLRTQAASRAIQFTIDEAKIKASLDSLTGKKIASLKRREYIEANGYPKKETGQTSQESYKRLAESTPCSITSYESDKERDMLLKHAISRSHKKRRKVVNGDRNGENQDETYDIYDETPLSCNISDVEGCEACSG</sequence>
<gene>
    <name evidence="9" type="ORF">SAMEA4029009_CIC11G00000002148</name>
</gene>
<dbReference type="GO" id="GO:0005524">
    <property type="term" value="F:ATP binding"/>
    <property type="evidence" value="ECO:0007669"/>
    <property type="project" value="InterPro"/>
</dbReference>
<dbReference type="PANTHER" id="PTHR11573">
    <property type="entry name" value="RIBONUCLEOSIDE-DIPHOSPHATE REDUCTASE LARGE CHAIN"/>
    <property type="match status" value="1"/>
</dbReference>
<keyword evidence="3 6" id="KW-0560">Oxidoreductase</keyword>
<dbReference type="Proteomes" id="UP000182259">
    <property type="component" value="Chromosome IV"/>
</dbReference>
<comment type="similarity">
    <text evidence="1 6">Belongs to the ribonucleoside diphosphate reductase large chain family.</text>
</comment>
<evidence type="ECO:0000256" key="7">
    <source>
        <dbReference type="SAM" id="MobiDB-lite"/>
    </source>
</evidence>
<comment type="function">
    <text evidence="5 6">Provides the precursors necessary for DNA synthesis. Catalyzes the biosynthesis of deoxyribonucleotides from the corresponding ribonucleotides.</text>
</comment>
<dbReference type="GO" id="GO:0005971">
    <property type="term" value="C:ribonucleoside-diphosphate reductase complex"/>
    <property type="evidence" value="ECO:0007669"/>
    <property type="project" value="TreeGrafter"/>
</dbReference>
<accession>A0A1L0BXH6</accession>
<dbReference type="InterPro" id="IPR000788">
    <property type="entry name" value="RNR_lg_C"/>
</dbReference>
<dbReference type="Pfam" id="PF02867">
    <property type="entry name" value="Ribonuc_red_lgC"/>
    <property type="match status" value="1"/>
</dbReference>
<proteinExistence type="inferred from homology"/>
<dbReference type="PROSITE" id="PS00089">
    <property type="entry name" value="RIBORED_LARGE"/>
    <property type="match status" value="1"/>
</dbReference>
<evidence type="ECO:0000313" key="9">
    <source>
        <dbReference type="EMBL" id="SGZ55939.1"/>
    </source>
</evidence>
<dbReference type="AlphaFoldDB" id="A0A1L0BXH6"/>
<evidence type="ECO:0000313" key="10">
    <source>
        <dbReference type="Proteomes" id="UP000182259"/>
    </source>
</evidence>
<evidence type="ECO:0000256" key="2">
    <source>
        <dbReference type="ARBA" id="ARBA00012274"/>
    </source>
</evidence>
<dbReference type="CDD" id="cd01679">
    <property type="entry name" value="RNR_I"/>
    <property type="match status" value="1"/>
</dbReference>
<evidence type="ECO:0000256" key="5">
    <source>
        <dbReference type="ARBA" id="ARBA00024942"/>
    </source>
</evidence>
<evidence type="ECO:0000256" key="6">
    <source>
        <dbReference type="RuleBase" id="RU003410"/>
    </source>
</evidence>
<comment type="catalytic activity">
    <reaction evidence="6">
        <text>a 2'-deoxyribonucleoside 5'-diphosphate + [thioredoxin]-disulfide + H2O = a ribonucleoside 5'-diphosphate + [thioredoxin]-dithiol</text>
        <dbReference type="Rhea" id="RHEA:23252"/>
        <dbReference type="Rhea" id="RHEA-COMP:10698"/>
        <dbReference type="Rhea" id="RHEA-COMP:10700"/>
        <dbReference type="ChEBI" id="CHEBI:15377"/>
        <dbReference type="ChEBI" id="CHEBI:29950"/>
        <dbReference type="ChEBI" id="CHEBI:50058"/>
        <dbReference type="ChEBI" id="CHEBI:57930"/>
        <dbReference type="ChEBI" id="CHEBI:73316"/>
        <dbReference type="EC" id="1.17.4.1"/>
    </reaction>
</comment>
<evidence type="ECO:0000256" key="4">
    <source>
        <dbReference type="ARBA" id="ARBA00023116"/>
    </source>
</evidence>
<evidence type="ECO:0000256" key="3">
    <source>
        <dbReference type="ARBA" id="ARBA00023002"/>
    </source>
</evidence>
<dbReference type="InterPro" id="IPR008926">
    <property type="entry name" value="RNR_R1-su_N"/>
</dbReference>
<keyword evidence="4 6" id="KW-0215">Deoxyribonucleotide synthesis</keyword>
<dbReference type="Gene3D" id="3.20.70.20">
    <property type="match status" value="1"/>
</dbReference>
<organism evidence="9 10">
    <name type="scientific">Sungouiella intermedia</name>
    <dbReference type="NCBI Taxonomy" id="45354"/>
    <lineage>
        <taxon>Eukaryota</taxon>
        <taxon>Fungi</taxon>
        <taxon>Dikarya</taxon>
        <taxon>Ascomycota</taxon>
        <taxon>Saccharomycotina</taxon>
        <taxon>Pichiomycetes</taxon>
        <taxon>Metschnikowiaceae</taxon>
        <taxon>Sungouiella</taxon>
    </lineage>
</organism>
<dbReference type="GO" id="GO:0004748">
    <property type="term" value="F:ribonucleoside-diphosphate reductase activity, thioredoxin disulfide as acceptor"/>
    <property type="evidence" value="ECO:0007669"/>
    <property type="project" value="UniProtKB-EC"/>
</dbReference>
<dbReference type="PANTHER" id="PTHR11573:SF28">
    <property type="entry name" value="RIBONUCLEOSIDE-DIPHOSPHATE REDUCTASE"/>
    <property type="match status" value="1"/>
</dbReference>
<dbReference type="InterPro" id="IPR013509">
    <property type="entry name" value="RNR_lsu_N"/>
</dbReference>
<protein>
    <recommendedName>
        <fullName evidence="2 6">Ribonucleoside-diphosphate reductase</fullName>
        <ecNumber evidence="2 6">1.17.4.1</ecNumber>
    </recommendedName>
</protein>
<feature type="region of interest" description="Disordered" evidence="7">
    <location>
        <begin position="837"/>
        <end position="859"/>
    </location>
</feature>
<name>A0A1L0BXH6_9ASCO</name>
<reference evidence="9 10" key="1">
    <citation type="submission" date="2016-10" db="EMBL/GenBank/DDBJ databases">
        <authorList>
            <person name="de Groot N.N."/>
        </authorList>
    </citation>
    <scope>NUCLEOTIDE SEQUENCE [LARGE SCALE GENOMIC DNA]</scope>
    <source>
        <strain evidence="9 10">PYCC 4715</strain>
    </source>
</reference>
<dbReference type="GO" id="GO:0009263">
    <property type="term" value="P:deoxyribonucleotide biosynthetic process"/>
    <property type="evidence" value="ECO:0007669"/>
    <property type="project" value="UniProtKB-KW"/>
</dbReference>
<evidence type="ECO:0000256" key="1">
    <source>
        <dbReference type="ARBA" id="ARBA00010406"/>
    </source>
</evidence>